<dbReference type="PANTHER" id="PTHR42791:SF16">
    <property type="entry name" value="N-ACETYLTRANSFERASE DOMAIN-CONTAINING PROTEIN"/>
    <property type="match status" value="1"/>
</dbReference>
<dbReference type="SUPFAM" id="SSF55729">
    <property type="entry name" value="Acyl-CoA N-acyltransferases (Nat)"/>
    <property type="match status" value="1"/>
</dbReference>
<dbReference type="PROSITE" id="PS51186">
    <property type="entry name" value="GNAT"/>
    <property type="match status" value="1"/>
</dbReference>
<evidence type="ECO:0000313" key="3">
    <source>
        <dbReference type="Proteomes" id="UP000800038"/>
    </source>
</evidence>
<dbReference type="AlphaFoldDB" id="A0A6A5SLK0"/>
<name>A0A6A5SLK0_9PLEO</name>
<dbReference type="InterPro" id="IPR016181">
    <property type="entry name" value="Acyl_CoA_acyltransferase"/>
</dbReference>
<protein>
    <recommendedName>
        <fullName evidence="1">N-acetyltransferase domain-containing protein</fullName>
    </recommendedName>
</protein>
<dbReference type="Pfam" id="PF00583">
    <property type="entry name" value="Acetyltransf_1"/>
    <property type="match status" value="1"/>
</dbReference>
<dbReference type="GO" id="GO:0016747">
    <property type="term" value="F:acyltransferase activity, transferring groups other than amino-acyl groups"/>
    <property type="evidence" value="ECO:0007669"/>
    <property type="project" value="InterPro"/>
</dbReference>
<dbReference type="InterPro" id="IPR052523">
    <property type="entry name" value="Trichothecene_AcTrans"/>
</dbReference>
<evidence type="ECO:0000259" key="1">
    <source>
        <dbReference type="PROSITE" id="PS51186"/>
    </source>
</evidence>
<dbReference type="PANTHER" id="PTHR42791">
    <property type="entry name" value="GNAT FAMILY ACETYLTRANSFERASE"/>
    <property type="match status" value="1"/>
</dbReference>
<accession>A0A6A5SLK0</accession>
<dbReference type="InterPro" id="IPR000182">
    <property type="entry name" value="GNAT_dom"/>
</dbReference>
<sequence>MPVRTALPTDEPAMVGVLTKAFFHEDLFGITIHPHRNQYPEDVRIFWHEKLRKHWSTPTDRLIVATTTEGGEEKITGVAVWERQGDDEGARKVKNEWIDIGPNAFPPLPTTHNRALDPTKATILEDAFPHFASLWAGPRASNWYLSLCGVHPSYQKRGFGPPLVHWGLERARKEGVHASVAASDGNGKFYLRCGFDEVVGNVTTGEGNPLSGVAGGDVLFMFPGGKEGEGKILRRFNIISAKGYCGS</sequence>
<dbReference type="OrthoDB" id="2115692at2759"/>
<gene>
    <name evidence="2" type="ORF">EJ02DRAFT_227962</name>
</gene>
<dbReference type="EMBL" id="ML976061">
    <property type="protein sequence ID" value="KAF1940550.1"/>
    <property type="molecule type" value="Genomic_DNA"/>
</dbReference>
<organism evidence="2 3">
    <name type="scientific">Clathrospora elynae</name>
    <dbReference type="NCBI Taxonomy" id="706981"/>
    <lineage>
        <taxon>Eukaryota</taxon>
        <taxon>Fungi</taxon>
        <taxon>Dikarya</taxon>
        <taxon>Ascomycota</taxon>
        <taxon>Pezizomycotina</taxon>
        <taxon>Dothideomycetes</taxon>
        <taxon>Pleosporomycetidae</taxon>
        <taxon>Pleosporales</taxon>
        <taxon>Diademaceae</taxon>
        <taxon>Clathrospora</taxon>
    </lineage>
</organism>
<proteinExistence type="predicted"/>
<dbReference type="Proteomes" id="UP000800038">
    <property type="component" value="Unassembled WGS sequence"/>
</dbReference>
<keyword evidence="3" id="KW-1185">Reference proteome</keyword>
<feature type="domain" description="N-acetyltransferase" evidence="1">
    <location>
        <begin position="65"/>
        <end position="225"/>
    </location>
</feature>
<reference evidence="2" key="1">
    <citation type="journal article" date="2020" name="Stud. Mycol.">
        <title>101 Dothideomycetes genomes: a test case for predicting lifestyles and emergence of pathogens.</title>
        <authorList>
            <person name="Haridas S."/>
            <person name="Albert R."/>
            <person name="Binder M."/>
            <person name="Bloem J."/>
            <person name="Labutti K."/>
            <person name="Salamov A."/>
            <person name="Andreopoulos B."/>
            <person name="Baker S."/>
            <person name="Barry K."/>
            <person name="Bills G."/>
            <person name="Bluhm B."/>
            <person name="Cannon C."/>
            <person name="Castanera R."/>
            <person name="Culley D."/>
            <person name="Daum C."/>
            <person name="Ezra D."/>
            <person name="Gonzalez J."/>
            <person name="Henrissat B."/>
            <person name="Kuo A."/>
            <person name="Liang C."/>
            <person name="Lipzen A."/>
            <person name="Lutzoni F."/>
            <person name="Magnuson J."/>
            <person name="Mondo S."/>
            <person name="Nolan M."/>
            <person name="Ohm R."/>
            <person name="Pangilinan J."/>
            <person name="Park H.-J."/>
            <person name="Ramirez L."/>
            <person name="Alfaro M."/>
            <person name="Sun H."/>
            <person name="Tritt A."/>
            <person name="Yoshinaga Y."/>
            <person name="Zwiers L.-H."/>
            <person name="Turgeon B."/>
            <person name="Goodwin S."/>
            <person name="Spatafora J."/>
            <person name="Crous P."/>
            <person name="Grigoriev I."/>
        </authorList>
    </citation>
    <scope>NUCLEOTIDE SEQUENCE</scope>
    <source>
        <strain evidence="2">CBS 161.51</strain>
    </source>
</reference>
<dbReference type="Gene3D" id="3.40.630.30">
    <property type="match status" value="1"/>
</dbReference>
<evidence type="ECO:0000313" key="2">
    <source>
        <dbReference type="EMBL" id="KAF1940550.1"/>
    </source>
</evidence>
<dbReference type="CDD" id="cd04301">
    <property type="entry name" value="NAT_SF"/>
    <property type="match status" value="1"/>
</dbReference>